<evidence type="ECO:0000256" key="3">
    <source>
        <dbReference type="ARBA" id="ARBA00022933"/>
    </source>
</evidence>
<keyword evidence="4 7" id="KW-1133">Transmembrane helix</keyword>
<dbReference type="Pfam" id="PF10961">
    <property type="entry name" value="SelK_SelG"/>
    <property type="match status" value="1"/>
</dbReference>
<comment type="subcellular location">
    <subcellularLocation>
        <location evidence="1">Membrane</location>
        <topology evidence="1">Single-pass membrane protein</topology>
    </subcellularLocation>
</comment>
<dbReference type="Proteomes" id="UP000825935">
    <property type="component" value="Chromosome 23"/>
</dbReference>
<evidence type="ECO:0000256" key="7">
    <source>
        <dbReference type="SAM" id="Phobius"/>
    </source>
</evidence>
<organism evidence="8 9">
    <name type="scientific">Ceratopteris richardii</name>
    <name type="common">Triangle waterfern</name>
    <dbReference type="NCBI Taxonomy" id="49495"/>
    <lineage>
        <taxon>Eukaryota</taxon>
        <taxon>Viridiplantae</taxon>
        <taxon>Streptophyta</taxon>
        <taxon>Embryophyta</taxon>
        <taxon>Tracheophyta</taxon>
        <taxon>Polypodiopsida</taxon>
        <taxon>Polypodiidae</taxon>
        <taxon>Polypodiales</taxon>
        <taxon>Pteridineae</taxon>
        <taxon>Pteridaceae</taxon>
        <taxon>Parkerioideae</taxon>
        <taxon>Ceratopteris</taxon>
    </lineage>
</organism>
<protein>
    <recommendedName>
        <fullName evidence="10">Glycine-rich protein</fullName>
    </recommendedName>
</protein>
<feature type="region of interest" description="Disordered" evidence="6">
    <location>
        <begin position="79"/>
        <end position="147"/>
    </location>
</feature>
<keyword evidence="3" id="KW-0712">Selenocysteine</keyword>
<keyword evidence="9" id="KW-1185">Reference proteome</keyword>
<keyword evidence="5 7" id="KW-0472">Membrane</keyword>
<evidence type="ECO:0008006" key="10">
    <source>
        <dbReference type="Google" id="ProtNLM"/>
    </source>
</evidence>
<evidence type="ECO:0000313" key="8">
    <source>
        <dbReference type="EMBL" id="KAH7302048.1"/>
    </source>
</evidence>
<dbReference type="InterPro" id="IPR024491">
    <property type="entry name" value="Se_SelK/SelG"/>
</dbReference>
<dbReference type="GO" id="GO:0005794">
    <property type="term" value="C:Golgi apparatus"/>
    <property type="evidence" value="ECO:0007669"/>
    <property type="project" value="TreeGrafter"/>
</dbReference>
<gene>
    <name evidence="8" type="ORF">KP509_23G054000</name>
</gene>
<keyword evidence="2 7" id="KW-0812">Transmembrane</keyword>
<evidence type="ECO:0000256" key="6">
    <source>
        <dbReference type="SAM" id="MobiDB-lite"/>
    </source>
</evidence>
<dbReference type="GO" id="GO:0032469">
    <property type="term" value="P:endoplasmic reticulum calcium ion homeostasis"/>
    <property type="evidence" value="ECO:0007669"/>
    <property type="project" value="TreeGrafter"/>
</dbReference>
<name>A0A8T2S2Z0_CERRI</name>
<dbReference type="OrthoDB" id="167295at2759"/>
<dbReference type="GO" id="GO:0006816">
    <property type="term" value="P:calcium ion transport"/>
    <property type="evidence" value="ECO:0007669"/>
    <property type="project" value="TreeGrafter"/>
</dbReference>
<dbReference type="OMA" id="CHAERIF"/>
<evidence type="ECO:0000313" key="9">
    <source>
        <dbReference type="Proteomes" id="UP000825935"/>
    </source>
</evidence>
<sequence>MAYIEGGELFVGCHAERIFCISVSRRKPSISLLHVSCAGNVISKRSLMRLSIFSDLFWGIINFISVFFATMFSLDASNGYGKKRSDDRASRFGGWGGGPGGGGPYGGPGRGPGPNRGPKGLSDIRGVDHSKYIHLMTEPPKKKESSN</sequence>
<evidence type="ECO:0000256" key="1">
    <source>
        <dbReference type="ARBA" id="ARBA00004167"/>
    </source>
</evidence>
<dbReference type="GO" id="GO:0005789">
    <property type="term" value="C:endoplasmic reticulum membrane"/>
    <property type="evidence" value="ECO:0007669"/>
    <property type="project" value="TreeGrafter"/>
</dbReference>
<comment type="caution">
    <text evidence="8">The sequence shown here is derived from an EMBL/GenBank/DDBJ whole genome shotgun (WGS) entry which is preliminary data.</text>
</comment>
<feature type="compositionally biased region" description="Gly residues" evidence="6">
    <location>
        <begin position="93"/>
        <end position="114"/>
    </location>
</feature>
<dbReference type="AlphaFoldDB" id="A0A8T2S2Z0"/>
<dbReference type="PANTHER" id="PTHR16875">
    <property type="entry name" value="SELENOPROTEIN K"/>
    <property type="match status" value="1"/>
</dbReference>
<accession>A0A8T2S2Z0</accession>
<dbReference type="EMBL" id="CM035428">
    <property type="protein sequence ID" value="KAH7302048.1"/>
    <property type="molecule type" value="Genomic_DNA"/>
</dbReference>
<reference evidence="8 9" key="1">
    <citation type="submission" date="2021-08" db="EMBL/GenBank/DDBJ databases">
        <title>WGS assembly of Ceratopteris richardii.</title>
        <authorList>
            <person name="Marchant D.B."/>
            <person name="Chen G."/>
            <person name="Jenkins J."/>
            <person name="Shu S."/>
            <person name="Leebens-Mack J."/>
            <person name="Grimwood J."/>
            <person name="Schmutz J."/>
            <person name="Soltis P."/>
            <person name="Soltis D."/>
            <person name="Chen Z.-H."/>
        </authorList>
    </citation>
    <scope>NUCLEOTIDE SEQUENCE [LARGE SCALE GENOMIC DNA]</scope>
    <source>
        <strain evidence="8">Whitten #5841</strain>
        <tissue evidence="8">Leaf</tissue>
    </source>
</reference>
<proteinExistence type="predicted"/>
<evidence type="ECO:0000256" key="5">
    <source>
        <dbReference type="ARBA" id="ARBA00023136"/>
    </source>
</evidence>
<evidence type="ECO:0000256" key="4">
    <source>
        <dbReference type="ARBA" id="ARBA00022989"/>
    </source>
</evidence>
<feature type="transmembrane region" description="Helical" evidence="7">
    <location>
        <begin position="56"/>
        <end position="74"/>
    </location>
</feature>
<dbReference type="PANTHER" id="PTHR16875:SF0">
    <property type="entry name" value="SELENOPROTEIN K"/>
    <property type="match status" value="1"/>
</dbReference>
<evidence type="ECO:0000256" key="2">
    <source>
        <dbReference type="ARBA" id="ARBA00022692"/>
    </source>
</evidence>